<dbReference type="CDD" id="cd01991">
    <property type="entry name" value="Asn_synthase_B_C"/>
    <property type="match status" value="1"/>
</dbReference>
<dbReference type="GO" id="GO:0005524">
    <property type="term" value="F:ATP binding"/>
    <property type="evidence" value="ECO:0007669"/>
    <property type="project" value="UniProtKB-KW"/>
</dbReference>
<keyword evidence="3 9" id="KW-0547">Nucleotide-binding</keyword>
<feature type="binding site" evidence="10">
    <location>
        <position position="83"/>
    </location>
    <ligand>
        <name>L-glutamine</name>
        <dbReference type="ChEBI" id="CHEBI:58359"/>
    </ligand>
</feature>
<comment type="catalytic activity">
    <reaction evidence="8 9">
        <text>L-aspartate + L-glutamine + ATP + H2O = L-asparagine + L-glutamate + AMP + diphosphate + H(+)</text>
        <dbReference type="Rhea" id="RHEA:12228"/>
        <dbReference type="ChEBI" id="CHEBI:15377"/>
        <dbReference type="ChEBI" id="CHEBI:15378"/>
        <dbReference type="ChEBI" id="CHEBI:29985"/>
        <dbReference type="ChEBI" id="CHEBI:29991"/>
        <dbReference type="ChEBI" id="CHEBI:30616"/>
        <dbReference type="ChEBI" id="CHEBI:33019"/>
        <dbReference type="ChEBI" id="CHEBI:58048"/>
        <dbReference type="ChEBI" id="CHEBI:58359"/>
        <dbReference type="ChEBI" id="CHEBI:456215"/>
        <dbReference type="EC" id="6.3.5.4"/>
    </reaction>
</comment>
<evidence type="ECO:0000256" key="4">
    <source>
        <dbReference type="ARBA" id="ARBA00022840"/>
    </source>
</evidence>
<dbReference type="Pfam" id="PF00733">
    <property type="entry name" value="Asn_synthase"/>
    <property type="match status" value="2"/>
</dbReference>
<keyword evidence="5" id="KW-0061">Asparagine biosynthesis</keyword>
<dbReference type="Gene3D" id="3.60.20.10">
    <property type="entry name" value="Glutamine Phosphoribosylpyrophosphate, subunit 1, domain 1"/>
    <property type="match status" value="1"/>
</dbReference>
<accession>A0A3L6DF41</accession>
<dbReference type="PANTHER" id="PTHR11772">
    <property type="entry name" value="ASPARAGINE SYNTHETASE"/>
    <property type="match status" value="1"/>
</dbReference>
<dbReference type="InterPro" id="IPR001962">
    <property type="entry name" value="Asn_synthase"/>
</dbReference>
<dbReference type="Pfam" id="PF13537">
    <property type="entry name" value="GATase_7"/>
    <property type="match status" value="1"/>
</dbReference>
<dbReference type="Proteomes" id="UP000251960">
    <property type="component" value="Chromosome 9"/>
</dbReference>
<feature type="site" description="Important for beta-aspartyl-AMP intermediate formation" evidence="11">
    <location>
        <position position="268"/>
    </location>
</feature>
<keyword evidence="1" id="KW-0436">Ligase</keyword>
<dbReference type="CDD" id="cd00712">
    <property type="entry name" value="AsnB"/>
    <property type="match status" value="1"/>
</dbReference>
<dbReference type="EMBL" id="NCVQ01000010">
    <property type="protein sequence ID" value="PWZ07224.1"/>
    <property type="molecule type" value="Genomic_DNA"/>
</dbReference>
<name>A0A3L6DF41_MAIZE</name>
<feature type="domain" description="Glutamine amidotransferase type-2" evidence="12">
    <location>
        <begin position="1"/>
        <end position="170"/>
    </location>
</feature>
<dbReference type="InterPro" id="IPR029055">
    <property type="entry name" value="Ntn_hydrolases_N"/>
</dbReference>
<dbReference type="SUPFAM" id="SSF56235">
    <property type="entry name" value="N-terminal nucleophile aminohydrolases (Ntn hydrolases)"/>
    <property type="match status" value="1"/>
</dbReference>
<gene>
    <name evidence="13" type="primary">Os03g0291500_0</name>
    <name evidence="13" type="ORF">Zm00014a_006713</name>
</gene>
<dbReference type="PANTHER" id="PTHR11772:SF16">
    <property type="entry name" value="ASPARAGINE SYNTHETASE [GLUTAMINE-HYDROLYZING] 1"/>
    <property type="match status" value="1"/>
</dbReference>
<comment type="pathway">
    <text evidence="7">Amino-acid biosynthesis.</text>
</comment>
<evidence type="ECO:0000313" key="13">
    <source>
        <dbReference type="EMBL" id="PWZ07224.1"/>
    </source>
</evidence>
<feature type="binding site" evidence="10">
    <location>
        <begin position="266"/>
        <end position="267"/>
    </location>
    <ligand>
        <name>ATP</name>
        <dbReference type="ChEBI" id="CHEBI:30616"/>
    </ligand>
</feature>
<keyword evidence="6" id="KW-0315">Glutamine amidotransferase</keyword>
<sequence>MMVGHSHVVCRLKHRGPDWSGLYQHEGNFLAQQRLAIVSPLSGDQPLFNEDRTVVVVANGEIYNHKNVRKQFTGAHSFSTGSDCEVIIPLYEKYGENFVDMLDGVFAFVLYDTRDRTYVAARDAIGVNPLYIGWGSDGSVWMSSEMKALNEDCVRFEIFPPGHLYSSAAGGFRRWYTPHWFQEQVPRTPYQPLVLREAFEKAVIKRLMTDVPFGVLLSGGLDSSLVASVTKRHLVETDAAEKFGTELHSFVVGLEIKSLGVKMVLSGEGSDELLGGYLYFHFAPNREELHRETCRKVKALHQYDCLRANKATSAWGLEVRVPFLDKEFVDVAMGMDPEWKMYDKNLGRIEKWVLRKAFDDEEHPYLPEHILYRQKEQFSDGVGYNWIDGLKSFTEQQVTDEMMNSAAQMFPYNTPVNKEAYYYRMIFERLFPQDSARETVPWGPSIACSTPAAIEWVEQWKASNDPSGRFISSHDSAATDRTGDKLAVANGGGHGAANGTVNGNDVAVAIAV</sequence>
<dbReference type="FunFam" id="3.60.20.10:FF:000024">
    <property type="entry name" value="Asparagine synthetase [glutamine-hydrolyzing]"/>
    <property type="match status" value="1"/>
</dbReference>
<evidence type="ECO:0000256" key="9">
    <source>
        <dbReference type="PIRNR" id="PIRNR001589"/>
    </source>
</evidence>
<dbReference type="GO" id="GO:0006529">
    <property type="term" value="P:asparagine biosynthetic process"/>
    <property type="evidence" value="ECO:0007669"/>
    <property type="project" value="UniProtKB-KW"/>
</dbReference>
<organism evidence="13">
    <name type="scientific">Zea mays</name>
    <name type="common">Maize</name>
    <dbReference type="NCBI Taxonomy" id="4577"/>
    <lineage>
        <taxon>Eukaryota</taxon>
        <taxon>Viridiplantae</taxon>
        <taxon>Streptophyta</taxon>
        <taxon>Embryophyta</taxon>
        <taxon>Tracheophyta</taxon>
        <taxon>Spermatophyta</taxon>
        <taxon>Magnoliopsida</taxon>
        <taxon>Liliopsida</taxon>
        <taxon>Poales</taxon>
        <taxon>Poaceae</taxon>
        <taxon>PACMAD clade</taxon>
        <taxon>Panicoideae</taxon>
        <taxon>Andropogonodae</taxon>
        <taxon>Andropogoneae</taxon>
        <taxon>Tripsacinae</taxon>
        <taxon>Zea</taxon>
    </lineage>
</organism>
<evidence type="ECO:0000256" key="5">
    <source>
        <dbReference type="ARBA" id="ARBA00022888"/>
    </source>
</evidence>
<reference evidence="13" key="1">
    <citation type="journal article" date="2018" name="Nat. Genet.">
        <title>Extensive intraspecific gene order and gene structural variations between Mo17 and other maize genomes.</title>
        <authorList>
            <person name="Sun S."/>
            <person name="Zhou Y."/>
            <person name="Chen J."/>
            <person name="Shi J."/>
            <person name="Zhao H."/>
            <person name="Zhao H."/>
            <person name="Song W."/>
            <person name="Zhang M."/>
            <person name="Cui Y."/>
            <person name="Dong X."/>
            <person name="Liu H."/>
            <person name="Ma X."/>
            <person name="Jiao Y."/>
            <person name="Wang B."/>
            <person name="Wei X."/>
            <person name="Stein J.C."/>
            <person name="Glaubitz J.C."/>
            <person name="Lu F."/>
            <person name="Yu G."/>
            <person name="Liang C."/>
            <person name="Fengler K."/>
            <person name="Li B."/>
            <person name="Rafalski A."/>
            <person name="Schnable P.S."/>
            <person name="Ware D.H."/>
            <person name="Buckler E.S."/>
            <person name="Lai J."/>
        </authorList>
    </citation>
    <scope>NUCLEOTIDE SEQUENCE [LARGE SCALE GENOMIC DNA]</scope>
    <source>
        <tissue evidence="13">Seedling</tissue>
    </source>
</reference>
<evidence type="ECO:0000256" key="11">
    <source>
        <dbReference type="PIRSR" id="PIRSR001589-3"/>
    </source>
</evidence>
<evidence type="ECO:0000256" key="10">
    <source>
        <dbReference type="PIRSR" id="PIRSR001589-2"/>
    </source>
</evidence>
<comment type="caution">
    <text evidence="13">The sequence shown here is derived from an EMBL/GenBank/DDBJ whole genome shotgun (WGS) entry which is preliminary data.</text>
</comment>
<dbReference type="InterPro" id="IPR014729">
    <property type="entry name" value="Rossmann-like_a/b/a_fold"/>
</dbReference>
<dbReference type="SUPFAM" id="SSF52402">
    <property type="entry name" value="Adenine nucleotide alpha hydrolases-like"/>
    <property type="match status" value="1"/>
</dbReference>
<proteinExistence type="predicted"/>
<dbReference type="InterPro" id="IPR017932">
    <property type="entry name" value="GATase_2_dom"/>
</dbReference>
<evidence type="ECO:0000259" key="12">
    <source>
        <dbReference type="PROSITE" id="PS51278"/>
    </source>
</evidence>
<dbReference type="PROSITE" id="PS51278">
    <property type="entry name" value="GATASE_TYPE_2"/>
    <property type="match status" value="1"/>
</dbReference>
<dbReference type="GO" id="GO:0004066">
    <property type="term" value="F:asparagine synthase (glutamine-hydrolyzing) activity"/>
    <property type="evidence" value="ECO:0007669"/>
    <property type="project" value="UniProtKB-EC"/>
</dbReference>
<keyword evidence="4 9" id="KW-0067">ATP-binding</keyword>
<dbReference type="InterPro" id="IPR006426">
    <property type="entry name" value="Asn_synth_AEB"/>
</dbReference>
<evidence type="ECO:0000256" key="3">
    <source>
        <dbReference type="ARBA" id="ARBA00022741"/>
    </source>
</evidence>
<dbReference type="ExpressionAtlas" id="A0A3L6DF41">
    <property type="expression patterns" value="baseline and differential"/>
</dbReference>
<evidence type="ECO:0000256" key="1">
    <source>
        <dbReference type="ARBA" id="ARBA00022598"/>
    </source>
</evidence>
<dbReference type="InterPro" id="IPR050795">
    <property type="entry name" value="Asn_Synthetase"/>
</dbReference>
<dbReference type="Gene3D" id="3.40.50.620">
    <property type="entry name" value="HUPs"/>
    <property type="match status" value="2"/>
</dbReference>
<protein>
    <recommendedName>
        <fullName evidence="9">Asparagine synthetase [glutamine-hydrolyzing]</fullName>
        <ecNumber evidence="9">6.3.5.4</ecNumber>
    </recommendedName>
</protein>
<dbReference type="AlphaFoldDB" id="A0A3L6DF41"/>
<dbReference type="InterPro" id="IPR033738">
    <property type="entry name" value="AsnB_N"/>
</dbReference>
<evidence type="ECO:0000256" key="8">
    <source>
        <dbReference type="ARBA" id="ARBA00048741"/>
    </source>
</evidence>
<evidence type="ECO:0000256" key="7">
    <source>
        <dbReference type="ARBA" id="ARBA00029440"/>
    </source>
</evidence>
<feature type="binding site" evidence="10">
    <location>
        <position position="216"/>
    </location>
    <ligand>
        <name>ATP</name>
        <dbReference type="ChEBI" id="CHEBI:30616"/>
    </ligand>
</feature>
<dbReference type="PIRSF" id="PIRSF001589">
    <property type="entry name" value="Asn_synthetase_glu-h"/>
    <property type="match status" value="1"/>
</dbReference>
<evidence type="ECO:0000256" key="6">
    <source>
        <dbReference type="ARBA" id="ARBA00022962"/>
    </source>
</evidence>
<keyword evidence="2" id="KW-0028">Amino-acid biosynthesis</keyword>
<dbReference type="EC" id="6.3.5.4" evidence="9"/>
<evidence type="ECO:0000256" key="2">
    <source>
        <dbReference type="ARBA" id="ARBA00022605"/>
    </source>
</evidence>